<evidence type="ECO:0000313" key="2">
    <source>
        <dbReference type="EMBL" id="TDQ38842.1"/>
    </source>
</evidence>
<dbReference type="EMBL" id="SNYK01000003">
    <property type="protein sequence ID" value="TDQ38842.1"/>
    <property type="molecule type" value="Genomic_DNA"/>
</dbReference>
<protein>
    <submittedName>
        <fullName evidence="2">Nucleotidyltransferase-like protein</fullName>
    </submittedName>
</protein>
<dbReference type="Pfam" id="PF18765">
    <property type="entry name" value="Polbeta"/>
    <property type="match status" value="1"/>
</dbReference>
<accession>A0A4R6U0T3</accession>
<dbReference type="Proteomes" id="UP000294575">
    <property type="component" value="Unassembled WGS sequence"/>
</dbReference>
<keyword evidence="3" id="KW-1185">Reference proteome</keyword>
<dbReference type="GO" id="GO:0016740">
    <property type="term" value="F:transferase activity"/>
    <property type="evidence" value="ECO:0007669"/>
    <property type="project" value="UniProtKB-KW"/>
</dbReference>
<feature type="domain" description="Polymerase beta nucleotidyltransferase" evidence="1">
    <location>
        <begin position="13"/>
        <end position="98"/>
    </location>
</feature>
<evidence type="ECO:0000313" key="3">
    <source>
        <dbReference type="Proteomes" id="UP000294575"/>
    </source>
</evidence>
<gene>
    <name evidence="2" type="ORF">DFQ45_1035</name>
</gene>
<reference evidence="2 3" key="1">
    <citation type="submission" date="2019-03" db="EMBL/GenBank/DDBJ databases">
        <title>Genomic Encyclopedia of Type Strains, Phase IV (KMG-IV): sequencing the most valuable type-strain genomes for metagenomic binning, comparative biology and taxonomic classification.</title>
        <authorList>
            <person name="Goeker M."/>
        </authorList>
    </citation>
    <scope>NUCLEOTIDE SEQUENCE [LARGE SCALE GENOMIC DNA]</scope>
    <source>
        <strain evidence="2 3">DSM 28679</strain>
    </source>
</reference>
<dbReference type="InterPro" id="IPR041633">
    <property type="entry name" value="Polbeta"/>
</dbReference>
<name>A0A4R6U0T3_9GAMM</name>
<comment type="caution">
    <text evidence="2">The sequence shown here is derived from an EMBL/GenBank/DDBJ whole genome shotgun (WGS) entry which is preliminary data.</text>
</comment>
<dbReference type="Gene3D" id="3.30.460.10">
    <property type="entry name" value="Beta Polymerase, domain 2"/>
    <property type="match status" value="1"/>
</dbReference>
<evidence type="ECO:0000259" key="1">
    <source>
        <dbReference type="Pfam" id="PF18765"/>
    </source>
</evidence>
<dbReference type="CDD" id="cd05403">
    <property type="entry name" value="NT_KNTase_like"/>
    <property type="match status" value="1"/>
</dbReference>
<proteinExistence type="predicted"/>
<keyword evidence="2" id="KW-0808">Transferase</keyword>
<dbReference type="InterPro" id="IPR043519">
    <property type="entry name" value="NT_sf"/>
</dbReference>
<dbReference type="SUPFAM" id="SSF81301">
    <property type="entry name" value="Nucleotidyltransferase"/>
    <property type="match status" value="1"/>
</dbReference>
<dbReference type="AlphaFoldDB" id="A0A4R6U0T3"/>
<sequence>MSERFGLPEHAIEQLCSIFQGYPEIERVLVYGSRAKGNYRPGSDIDLSLVAPAMSFDALLQIENRIDDLLLPWMIDLSLLHQIENSDLVAHINRVGVDLCTLTGTRASAQ</sequence>
<organism evidence="2 3">
    <name type="scientific">Thiopseudomonas denitrificans</name>
    <dbReference type="NCBI Taxonomy" id="1501432"/>
    <lineage>
        <taxon>Bacteria</taxon>
        <taxon>Pseudomonadati</taxon>
        <taxon>Pseudomonadota</taxon>
        <taxon>Gammaproteobacteria</taxon>
        <taxon>Pseudomonadales</taxon>
        <taxon>Pseudomonadaceae</taxon>
        <taxon>Thiopseudomonas</taxon>
    </lineage>
</organism>
<dbReference type="OrthoDB" id="9803106at2"/>
<dbReference type="RefSeq" id="WP_101497840.1">
    <property type="nucleotide sequence ID" value="NZ_LNJZ01000009.1"/>
</dbReference>